<evidence type="ECO:0000259" key="2">
    <source>
        <dbReference type="PROSITE" id="PS50125"/>
    </source>
</evidence>
<organism evidence="3 4">
    <name type="scientific">Prorocentrum cordatum</name>
    <dbReference type="NCBI Taxonomy" id="2364126"/>
    <lineage>
        <taxon>Eukaryota</taxon>
        <taxon>Sar</taxon>
        <taxon>Alveolata</taxon>
        <taxon>Dinophyceae</taxon>
        <taxon>Prorocentrales</taxon>
        <taxon>Prorocentraceae</taxon>
        <taxon>Prorocentrum</taxon>
    </lineage>
</organism>
<gene>
    <name evidence="3" type="ORF">PCOR1329_LOCUS38349</name>
</gene>
<reference evidence="3" key="1">
    <citation type="submission" date="2023-10" db="EMBL/GenBank/DDBJ databases">
        <authorList>
            <person name="Chen Y."/>
            <person name="Shah S."/>
            <person name="Dougan E. K."/>
            <person name="Thang M."/>
            <person name="Chan C."/>
        </authorList>
    </citation>
    <scope>NUCLEOTIDE SEQUENCE [LARGE SCALE GENOMIC DNA]</scope>
</reference>
<dbReference type="PANTHER" id="PTHR43336">
    <property type="entry name" value="OXYGEN SENSOR HISTIDINE KINASE RESPONSE REGULATOR DEVS/DOSS"/>
    <property type="match status" value="1"/>
</dbReference>
<protein>
    <recommendedName>
        <fullName evidence="2">Guanylate cyclase domain-containing protein</fullName>
    </recommendedName>
</protein>
<proteinExistence type="predicted"/>
<feature type="compositionally biased region" description="Basic and acidic residues" evidence="1">
    <location>
        <begin position="236"/>
        <end position="245"/>
    </location>
</feature>
<evidence type="ECO:0000313" key="4">
    <source>
        <dbReference type="Proteomes" id="UP001189429"/>
    </source>
</evidence>
<dbReference type="PANTHER" id="PTHR43336:SF3">
    <property type="entry name" value="GUANYLATE CYCLASE DOMAIN-CONTAINING PROTEIN"/>
    <property type="match status" value="1"/>
</dbReference>
<dbReference type="EMBL" id="CAUYUJ010014643">
    <property type="protein sequence ID" value="CAK0844205.1"/>
    <property type="molecule type" value="Genomic_DNA"/>
</dbReference>
<feature type="region of interest" description="Disordered" evidence="1">
    <location>
        <begin position="221"/>
        <end position="245"/>
    </location>
</feature>
<accession>A0ABN9TEN0</accession>
<dbReference type="InterPro" id="IPR029787">
    <property type="entry name" value="Nucleotide_cyclase"/>
</dbReference>
<dbReference type="InterPro" id="IPR001054">
    <property type="entry name" value="A/G_cyclase"/>
</dbReference>
<sequence length="353" mass="40710">MIPGSKVEAIYGWCDIRNFAVVTEVLQGKTMVFVNQVAAIVHRIVDEHLGAANKNAGQAFLMVWRLEQHLPTGGTDGPGSASSRERISDLAVMSFVRVVMELARDSSLAEYRTHPWLLAKLPKFRVRLGFGLHLGWSIEGAIGSAFKIDASYLSPHVNVAVQLEEMTVEYDVKILMSEPLVRSCNPRFSRHFRPVDRVQLPGSKTIARLFTVDLDDTTLRVQRRPPATGSASRSQRRQDRETEKQRMLVVEQDREFERDRFIRQMRRRHTQQFFQEYERGYLNYEAGEWDVAREALQRTMLLPRKVAGHLDGQPHLDGPSNVLLTYMEEHSFKAPEDWKGWRRLDRKTDTFYV</sequence>
<comment type="caution">
    <text evidence="3">The sequence shown here is derived from an EMBL/GenBank/DDBJ whole genome shotgun (WGS) entry which is preliminary data.</text>
</comment>
<keyword evidence="4" id="KW-1185">Reference proteome</keyword>
<dbReference type="PROSITE" id="PS50125">
    <property type="entry name" value="GUANYLATE_CYCLASE_2"/>
    <property type="match status" value="1"/>
</dbReference>
<name>A0ABN9TEN0_9DINO</name>
<evidence type="ECO:0000313" key="3">
    <source>
        <dbReference type="EMBL" id="CAK0844205.1"/>
    </source>
</evidence>
<dbReference type="SUPFAM" id="SSF55073">
    <property type="entry name" value="Nucleotide cyclase"/>
    <property type="match status" value="1"/>
</dbReference>
<feature type="domain" description="Guanylate cyclase" evidence="2">
    <location>
        <begin position="10"/>
        <end position="164"/>
    </location>
</feature>
<dbReference type="Proteomes" id="UP001189429">
    <property type="component" value="Unassembled WGS sequence"/>
</dbReference>
<evidence type="ECO:0000256" key="1">
    <source>
        <dbReference type="SAM" id="MobiDB-lite"/>
    </source>
</evidence>
<dbReference type="Gene3D" id="3.30.70.1230">
    <property type="entry name" value="Nucleotide cyclase"/>
    <property type="match status" value="1"/>
</dbReference>